<reference evidence="1" key="2">
    <citation type="journal article" date="2015" name="Data Brief">
        <title>Shoot transcriptome of the giant reed, Arundo donax.</title>
        <authorList>
            <person name="Barrero R.A."/>
            <person name="Guerrero F.D."/>
            <person name="Moolhuijzen P."/>
            <person name="Goolsby J.A."/>
            <person name="Tidwell J."/>
            <person name="Bellgard S.E."/>
            <person name="Bellgard M.I."/>
        </authorList>
    </citation>
    <scope>NUCLEOTIDE SEQUENCE</scope>
    <source>
        <tissue evidence="1">Shoot tissue taken approximately 20 cm above the soil surface</tissue>
    </source>
</reference>
<dbReference type="AlphaFoldDB" id="A0A0A9BKN2"/>
<protein>
    <submittedName>
        <fullName evidence="1">Uncharacterized protein</fullName>
    </submittedName>
</protein>
<reference evidence="1" key="1">
    <citation type="submission" date="2014-09" db="EMBL/GenBank/DDBJ databases">
        <authorList>
            <person name="Magalhaes I.L.F."/>
            <person name="Oliveira U."/>
            <person name="Santos F.R."/>
            <person name="Vidigal T.H.D.A."/>
            <person name="Brescovit A.D."/>
            <person name="Santos A.J."/>
        </authorList>
    </citation>
    <scope>NUCLEOTIDE SEQUENCE</scope>
    <source>
        <tissue evidence="1">Shoot tissue taken approximately 20 cm above the soil surface</tissue>
    </source>
</reference>
<name>A0A0A9BKN2_ARUDO</name>
<sequence>MLPGLVLEPCCIKGLVPLHISASPSQLAMRKLQPMSGN</sequence>
<accession>A0A0A9BKN2</accession>
<dbReference type="EMBL" id="GBRH01236120">
    <property type="protein sequence ID" value="JAD61775.1"/>
    <property type="molecule type" value="Transcribed_RNA"/>
</dbReference>
<evidence type="ECO:0000313" key="1">
    <source>
        <dbReference type="EMBL" id="JAD61775.1"/>
    </source>
</evidence>
<organism evidence="1">
    <name type="scientific">Arundo donax</name>
    <name type="common">Giant reed</name>
    <name type="synonym">Donax arundinaceus</name>
    <dbReference type="NCBI Taxonomy" id="35708"/>
    <lineage>
        <taxon>Eukaryota</taxon>
        <taxon>Viridiplantae</taxon>
        <taxon>Streptophyta</taxon>
        <taxon>Embryophyta</taxon>
        <taxon>Tracheophyta</taxon>
        <taxon>Spermatophyta</taxon>
        <taxon>Magnoliopsida</taxon>
        <taxon>Liliopsida</taxon>
        <taxon>Poales</taxon>
        <taxon>Poaceae</taxon>
        <taxon>PACMAD clade</taxon>
        <taxon>Arundinoideae</taxon>
        <taxon>Arundineae</taxon>
        <taxon>Arundo</taxon>
    </lineage>
</organism>
<proteinExistence type="predicted"/>